<proteinExistence type="predicted"/>
<evidence type="ECO:0000313" key="2">
    <source>
        <dbReference type="Proteomes" id="UP000008061"/>
    </source>
</evidence>
<organism evidence="1 2">
    <name type="scientific">Lactobacillus phage ATCC 8014-B2</name>
    <dbReference type="NCBI Taxonomy" id="1225795"/>
    <lineage>
        <taxon>Viruses</taxon>
        <taxon>Duplodnaviria</taxon>
        <taxon>Heunggongvirae</taxon>
        <taxon>Uroviricota</taxon>
        <taxon>Caudoviricetes</taxon>
        <taxon>Tybeckvirinae</taxon>
        <taxon>Douglaswolinvirus</taxon>
        <taxon>Douglaswolinvirus B2</taxon>
    </lineage>
</organism>
<keyword evidence="2" id="KW-1185">Reference proteome</keyword>
<reference evidence="1 2" key="1">
    <citation type="journal article" date="2012" name="Appl. Environ. Microbiol.">
        <title>Characterization of Two Virulent Phages of Lactobacillus plantarum.</title>
        <authorList>
            <person name="Briggiler Marco M."/>
            <person name="Garneau J.E."/>
            <person name="Tremblay D."/>
            <person name="Quiberoni A."/>
            <person name="Moineau S."/>
        </authorList>
    </citation>
    <scope>NUCLEOTIDE SEQUENCE [LARGE SCALE GENOMIC DNA]</scope>
</reference>
<name>K4IDB8_9CAUD</name>
<protein>
    <submittedName>
        <fullName evidence="1">Uncharacterized protein</fullName>
    </submittedName>
</protein>
<dbReference type="EMBL" id="JX486088">
    <property type="protein sequence ID" value="AFU63179.1"/>
    <property type="molecule type" value="Genomic_DNA"/>
</dbReference>
<dbReference type="Proteomes" id="UP000008061">
    <property type="component" value="Segment"/>
</dbReference>
<accession>K4IDB8</accession>
<gene>
    <name evidence="1" type="ORF">8014-B2_00112</name>
</gene>
<sequence length="59" mass="7160">MTLNNNMFEETTKILKDKYLNNKDELDSKKKRLAKRNDRAYPGFIKKQKELIRNRDETN</sequence>
<evidence type="ECO:0000313" key="1">
    <source>
        <dbReference type="EMBL" id="AFU63179.1"/>
    </source>
</evidence>